<organism evidence="8 9">
    <name type="scientific">Bombiscardovia apis</name>
    <dbReference type="NCBI Taxonomy" id="2932182"/>
    <lineage>
        <taxon>Bacteria</taxon>
        <taxon>Bacillati</taxon>
        <taxon>Actinomycetota</taxon>
        <taxon>Actinomycetes</taxon>
        <taxon>Bifidobacteriales</taxon>
        <taxon>Bifidobacteriaceae</taxon>
        <taxon>Bombiscardovia</taxon>
    </lineage>
</organism>
<accession>A0ABN6SIA9</accession>
<evidence type="ECO:0000259" key="7">
    <source>
        <dbReference type="PROSITE" id="PS50850"/>
    </source>
</evidence>
<feature type="transmembrane region" description="Helical" evidence="6">
    <location>
        <begin position="325"/>
        <end position="347"/>
    </location>
</feature>
<keyword evidence="2" id="KW-1003">Cell membrane</keyword>
<feature type="transmembrane region" description="Helical" evidence="6">
    <location>
        <begin position="85"/>
        <end position="103"/>
    </location>
</feature>
<keyword evidence="3 6" id="KW-0812">Transmembrane</keyword>
<evidence type="ECO:0000313" key="8">
    <source>
        <dbReference type="EMBL" id="BDR54355.1"/>
    </source>
</evidence>
<keyword evidence="4 6" id="KW-1133">Transmembrane helix</keyword>
<evidence type="ECO:0000256" key="3">
    <source>
        <dbReference type="ARBA" id="ARBA00022692"/>
    </source>
</evidence>
<dbReference type="PIRSF" id="PIRSF002808">
    <property type="entry name" value="Hexose_phosphate_transp"/>
    <property type="match status" value="1"/>
</dbReference>
<proteinExistence type="predicted"/>
<evidence type="ECO:0000256" key="1">
    <source>
        <dbReference type="ARBA" id="ARBA00004651"/>
    </source>
</evidence>
<dbReference type="InterPro" id="IPR011701">
    <property type="entry name" value="MFS"/>
</dbReference>
<feature type="transmembrane region" description="Helical" evidence="6">
    <location>
        <begin position="359"/>
        <end position="383"/>
    </location>
</feature>
<feature type="transmembrane region" description="Helical" evidence="6">
    <location>
        <begin position="59"/>
        <end position="78"/>
    </location>
</feature>
<feature type="transmembrane region" description="Helical" evidence="6">
    <location>
        <begin position="12"/>
        <end position="31"/>
    </location>
</feature>
<dbReference type="PANTHER" id="PTHR11662:SF399">
    <property type="entry name" value="FI19708P1-RELATED"/>
    <property type="match status" value="1"/>
</dbReference>
<dbReference type="Pfam" id="PF07690">
    <property type="entry name" value="MFS_1"/>
    <property type="match status" value="1"/>
</dbReference>
<comment type="subcellular location">
    <subcellularLocation>
        <location evidence="1">Cell membrane</location>
        <topology evidence="1">Multi-pass membrane protein</topology>
    </subcellularLocation>
</comment>
<dbReference type="CDD" id="cd17319">
    <property type="entry name" value="MFS_ExuT_GudP_like"/>
    <property type="match status" value="1"/>
</dbReference>
<dbReference type="Gene3D" id="1.20.1250.20">
    <property type="entry name" value="MFS general substrate transporter like domains"/>
    <property type="match status" value="2"/>
</dbReference>
<dbReference type="Proteomes" id="UP001321748">
    <property type="component" value="Chromosome"/>
</dbReference>
<evidence type="ECO:0000313" key="9">
    <source>
        <dbReference type="Proteomes" id="UP001321748"/>
    </source>
</evidence>
<protein>
    <submittedName>
        <fullName evidence="8">MFS transporter</fullName>
    </submittedName>
</protein>
<feature type="transmembrane region" description="Helical" evidence="6">
    <location>
        <begin position="389"/>
        <end position="411"/>
    </location>
</feature>
<name>A0ABN6SIA9_9BIFI</name>
<dbReference type="SUPFAM" id="SSF103473">
    <property type="entry name" value="MFS general substrate transporter"/>
    <property type="match status" value="1"/>
</dbReference>
<dbReference type="EMBL" id="AP026800">
    <property type="protein sequence ID" value="BDR54355.1"/>
    <property type="molecule type" value="Genomic_DNA"/>
</dbReference>
<evidence type="ECO:0000256" key="4">
    <source>
        <dbReference type="ARBA" id="ARBA00022989"/>
    </source>
</evidence>
<evidence type="ECO:0000256" key="5">
    <source>
        <dbReference type="ARBA" id="ARBA00023136"/>
    </source>
</evidence>
<evidence type="ECO:0000256" key="6">
    <source>
        <dbReference type="SAM" id="Phobius"/>
    </source>
</evidence>
<feature type="transmembrane region" description="Helical" evidence="6">
    <location>
        <begin position="302"/>
        <end position="319"/>
    </location>
</feature>
<keyword evidence="5 6" id="KW-0472">Membrane</keyword>
<dbReference type="PROSITE" id="PS50850">
    <property type="entry name" value="MFS"/>
    <property type="match status" value="1"/>
</dbReference>
<feature type="transmembrane region" description="Helical" evidence="6">
    <location>
        <begin position="233"/>
        <end position="254"/>
    </location>
</feature>
<keyword evidence="9" id="KW-1185">Reference proteome</keyword>
<reference evidence="8 9" key="1">
    <citation type="journal article" date="2023" name="Microbiol. Spectr.">
        <title>Symbiosis of Carpenter Bees with Uncharacterized Lactic Acid Bacteria Showing NAD Auxotrophy.</title>
        <authorList>
            <person name="Kawasaki S."/>
            <person name="Ozawa K."/>
            <person name="Mori T."/>
            <person name="Yamamoto A."/>
            <person name="Ito M."/>
            <person name="Ohkuma M."/>
            <person name="Sakamoto M."/>
            <person name="Matsutani M."/>
        </authorList>
    </citation>
    <scope>NUCLEOTIDE SEQUENCE [LARGE SCALE GENOMIC DNA]</scope>
    <source>
        <strain evidence="8 9">KimH</strain>
    </source>
</reference>
<feature type="transmembrane region" description="Helical" evidence="6">
    <location>
        <begin position="146"/>
        <end position="167"/>
    </location>
</feature>
<dbReference type="InterPro" id="IPR020846">
    <property type="entry name" value="MFS_dom"/>
</dbReference>
<dbReference type="PANTHER" id="PTHR11662">
    <property type="entry name" value="SOLUTE CARRIER FAMILY 17"/>
    <property type="match status" value="1"/>
</dbReference>
<sequence>MGRQVLMERQHHAQSASGTLIVSLMAGYSIVYMDKNMISTAIIPIADQYGLDPGQTGTIMSAFFLGYTLTLIFSGWLADRFGSKPVLMGSMMLIGIFSFLFGFANGLPFFILIRFLAGMGHGGYPPSCSKAIAENFPQERRTFVQALILSTSGIGGILAFTLGANLISSNWHVAYSVLGACYLVACVLILIFVPGTPRKAVAGKVEHIEADAAAAASQEPKVGVWELLKNRNVLALFLALLFLNILLYGTMSWMPSYVTKTFNLSISQAGILLAVNAVFSTVATIFSGQLLSKLFLGREKQAIVGSTVITSVLVIVFLFLQNVWLSLACMILISCFAVLAFTGMFTWPHKIMDSHLIGSAIGITSTGGTIGGFLAPVISGYLVKAAGGSFFWAFSFLALMSLLSGLVVLTVKVKQE</sequence>
<feature type="domain" description="Major facilitator superfamily (MFS) profile" evidence="7">
    <location>
        <begin position="20"/>
        <end position="416"/>
    </location>
</feature>
<evidence type="ECO:0000256" key="2">
    <source>
        <dbReference type="ARBA" id="ARBA00022475"/>
    </source>
</evidence>
<dbReference type="InterPro" id="IPR000849">
    <property type="entry name" value="Sugar_P_transporter"/>
</dbReference>
<feature type="transmembrane region" description="Helical" evidence="6">
    <location>
        <begin position="173"/>
        <end position="193"/>
    </location>
</feature>
<feature type="transmembrane region" description="Helical" evidence="6">
    <location>
        <begin position="266"/>
        <end position="290"/>
    </location>
</feature>
<dbReference type="InterPro" id="IPR050382">
    <property type="entry name" value="MFS_Na/Anion_cotransporter"/>
</dbReference>
<gene>
    <name evidence="8" type="ORF">KIMH_04660</name>
</gene>
<dbReference type="InterPro" id="IPR036259">
    <property type="entry name" value="MFS_trans_sf"/>
</dbReference>